<dbReference type="AlphaFoldDB" id="D6TC86"/>
<keyword evidence="2" id="KW-1185">Reference proteome</keyword>
<dbReference type="Proteomes" id="UP000004508">
    <property type="component" value="Unassembled WGS sequence"/>
</dbReference>
<name>D6TC86_KTERA</name>
<dbReference type="Gene3D" id="3.90.70.10">
    <property type="entry name" value="Cysteine proteinases"/>
    <property type="match status" value="1"/>
</dbReference>
<evidence type="ECO:0000313" key="2">
    <source>
        <dbReference type="Proteomes" id="UP000004508"/>
    </source>
</evidence>
<protein>
    <recommendedName>
        <fullName evidence="3">Butirosin biosynthesis protein H N-terminal domain-containing protein</fullName>
    </recommendedName>
</protein>
<comment type="caution">
    <text evidence="1">The sequence shown here is derived from an EMBL/GenBank/DDBJ whole genome shotgun (WGS) entry which is preliminary data.</text>
</comment>
<sequence length="311" mass="34071">MFLSYTGNGAYCYANSLHMSLLGAGANPKDLPDPGFLECLTGGPFGKLYLRLENGPLVLFSSPLSDPDLGLKRAIALLGWECEEWYGDESQEALSRLREAVQVAPALIGPVDQGYLSYYPDYHHASGYDHFVVALAIEDDHVLLQDPGGYPCAVLPIKNFLEAWRAERIGYGRGPYTLRSHFRQVCHLGRHEIIQQALPFLHEDIRANPSGPVAYGGVEALHLLANDLRGEVPASISTSLVQFVLPLASRRSLDAAAFLREAGKAEAAVLMERQALLVGQAQSMAVQQQWSAVVPVVEQLIHIEQQLVICL</sequence>
<dbReference type="STRING" id="485913.Krac_9520"/>
<dbReference type="InParanoid" id="D6TC86"/>
<evidence type="ECO:0000313" key="1">
    <source>
        <dbReference type="EMBL" id="EFH88122.1"/>
    </source>
</evidence>
<dbReference type="RefSeq" id="WP_007903898.1">
    <property type="nucleotide sequence ID" value="NZ_ADVG01000001.1"/>
</dbReference>
<dbReference type="OrthoDB" id="8065844at2"/>
<dbReference type="eggNOG" id="ENOG502Z8YF">
    <property type="taxonomic scope" value="Bacteria"/>
</dbReference>
<dbReference type="EMBL" id="ADVG01000001">
    <property type="protein sequence ID" value="EFH88122.1"/>
    <property type="molecule type" value="Genomic_DNA"/>
</dbReference>
<evidence type="ECO:0008006" key="3">
    <source>
        <dbReference type="Google" id="ProtNLM"/>
    </source>
</evidence>
<dbReference type="FunCoup" id="D6TC86">
    <property type="interactions" value="9"/>
</dbReference>
<gene>
    <name evidence="1" type="ORF">Krac_9520</name>
</gene>
<accession>D6TC86</accession>
<reference evidence="1 2" key="1">
    <citation type="journal article" date="2011" name="Stand. Genomic Sci.">
        <title>Non-contiguous finished genome sequence and contextual data of the filamentous soil bacterium Ktedonobacter racemifer type strain (SOSP1-21).</title>
        <authorList>
            <person name="Chang Y.J."/>
            <person name="Land M."/>
            <person name="Hauser L."/>
            <person name="Chertkov O."/>
            <person name="Del Rio T.G."/>
            <person name="Nolan M."/>
            <person name="Copeland A."/>
            <person name="Tice H."/>
            <person name="Cheng J.F."/>
            <person name="Lucas S."/>
            <person name="Han C."/>
            <person name="Goodwin L."/>
            <person name="Pitluck S."/>
            <person name="Ivanova N."/>
            <person name="Ovchinikova G."/>
            <person name="Pati A."/>
            <person name="Chen A."/>
            <person name="Palaniappan K."/>
            <person name="Mavromatis K."/>
            <person name="Liolios K."/>
            <person name="Brettin T."/>
            <person name="Fiebig A."/>
            <person name="Rohde M."/>
            <person name="Abt B."/>
            <person name="Goker M."/>
            <person name="Detter J.C."/>
            <person name="Woyke T."/>
            <person name="Bristow J."/>
            <person name="Eisen J.A."/>
            <person name="Markowitz V."/>
            <person name="Hugenholtz P."/>
            <person name="Kyrpides N.C."/>
            <person name="Klenk H.P."/>
            <person name="Lapidus A."/>
        </authorList>
    </citation>
    <scope>NUCLEOTIDE SEQUENCE [LARGE SCALE GENOMIC DNA]</scope>
    <source>
        <strain evidence="2">DSM 44963</strain>
    </source>
</reference>
<proteinExistence type="predicted"/>
<organism evidence="1 2">
    <name type="scientific">Ktedonobacter racemifer DSM 44963</name>
    <dbReference type="NCBI Taxonomy" id="485913"/>
    <lineage>
        <taxon>Bacteria</taxon>
        <taxon>Bacillati</taxon>
        <taxon>Chloroflexota</taxon>
        <taxon>Ktedonobacteria</taxon>
        <taxon>Ktedonobacterales</taxon>
        <taxon>Ktedonobacteraceae</taxon>
        <taxon>Ktedonobacter</taxon>
    </lineage>
</organism>